<feature type="compositionally biased region" description="Low complexity" evidence="1">
    <location>
        <begin position="45"/>
        <end position="63"/>
    </location>
</feature>
<feature type="compositionally biased region" description="Gly residues" evidence="1">
    <location>
        <begin position="125"/>
        <end position="137"/>
    </location>
</feature>
<dbReference type="GeneID" id="113982791"/>
<feature type="region of interest" description="Disordered" evidence="1">
    <location>
        <begin position="36"/>
        <end position="375"/>
    </location>
</feature>
<dbReference type="RefSeq" id="XP_027567117.2">
    <property type="nucleotide sequence ID" value="XM_027711316.2"/>
</dbReference>
<feature type="compositionally biased region" description="Pro residues" evidence="1">
    <location>
        <begin position="240"/>
        <end position="258"/>
    </location>
</feature>
<evidence type="ECO:0000313" key="2">
    <source>
        <dbReference type="Proteomes" id="UP000504627"/>
    </source>
</evidence>
<name>A0A6J2FVQ1_9PASS</name>
<accession>A0A6J2FVQ1</accession>
<keyword evidence="2" id="KW-1185">Reference proteome</keyword>
<proteinExistence type="predicted"/>
<feature type="compositionally biased region" description="Pro residues" evidence="1">
    <location>
        <begin position="166"/>
        <end position="185"/>
    </location>
</feature>
<gene>
    <name evidence="3" type="primary">PSRC1</name>
</gene>
<feature type="compositionally biased region" description="Low complexity" evidence="1">
    <location>
        <begin position="328"/>
        <end position="337"/>
    </location>
</feature>
<organism evidence="2 3">
    <name type="scientific">Pipra filicauda</name>
    <name type="common">Wire-tailed manakin</name>
    <dbReference type="NCBI Taxonomy" id="649802"/>
    <lineage>
        <taxon>Eukaryota</taxon>
        <taxon>Metazoa</taxon>
        <taxon>Chordata</taxon>
        <taxon>Craniata</taxon>
        <taxon>Vertebrata</taxon>
        <taxon>Euteleostomi</taxon>
        <taxon>Archelosauria</taxon>
        <taxon>Archosauria</taxon>
        <taxon>Dinosauria</taxon>
        <taxon>Saurischia</taxon>
        <taxon>Theropoda</taxon>
        <taxon>Coelurosauria</taxon>
        <taxon>Aves</taxon>
        <taxon>Neognathae</taxon>
        <taxon>Neoaves</taxon>
        <taxon>Telluraves</taxon>
        <taxon>Australaves</taxon>
        <taxon>Passeriformes</taxon>
        <taxon>Pipridae</taxon>
        <taxon>Pipra</taxon>
    </lineage>
</organism>
<reference evidence="3" key="1">
    <citation type="submission" date="2025-08" db="UniProtKB">
        <authorList>
            <consortium name="RefSeq"/>
        </authorList>
    </citation>
    <scope>IDENTIFICATION</scope>
    <source>
        <tissue evidence="3">Muscle</tissue>
    </source>
</reference>
<dbReference type="Proteomes" id="UP000504627">
    <property type="component" value="Unplaced"/>
</dbReference>
<feature type="compositionally biased region" description="Basic and acidic residues" evidence="1">
    <location>
        <begin position="145"/>
        <end position="155"/>
    </location>
</feature>
<feature type="compositionally biased region" description="Pro residues" evidence="1">
    <location>
        <begin position="306"/>
        <end position="327"/>
    </location>
</feature>
<dbReference type="CTD" id="84722"/>
<protein>
    <submittedName>
        <fullName evidence="3">Proline/serine-rich coiled-coil protein 1 isoform X2</fullName>
    </submittedName>
</protein>
<feature type="compositionally biased region" description="Acidic residues" evidence="1">
    <location>
        <begin position="115"/>
        <end position="124"/>
    </location>
</feature>
<feature type="compositionally biased region" description="Gly residues" evidence="1">
    <location>
        <begin position="64"/>
        <end position="73"/>
    </location>
</feature>
<feature type="compositionally biased region" description="Low complexity" evidence="1">
    <location>
        <begin position="74"/>
        <end position="87"/>
    </location>
</feature>
<evidence type="ECO:0000313" key="3">
    <source>
        <dbReference type="RefSeq" id="XP_027567117.2"/>
    </source>
</evidence>
<feature type="region of interest" description="Disordered" evidence="1">
    <location>
        <begin position="1"/>
        <end position="23"/>
    </location>
</feature>
<feature type="compositionally biased region" description="Basic and acidic residues" evidence="1">
    <location>
        <begin position="92"/>
        <end position="101"/>
    </location>
</feature>
<sequence>MWHWGPPGWGCGTVSPPGGGPRCPLPVPVPVPMTRSLAVPGTGGATRALAGATGSPGGSRTPRGGSGPGGGTPPGLVVTPLLPQQPRAQAMAEDRDVRFVTEESFDFGILSPSDSQDEEEDEESPGGGSRRGGGGSGRWSPLRGARLEEMVREATRLAAQLEGCHLPPPAPGDPPGPAATPPGTPRSPRRQTFVVKDSPVRALLPTVESQAPPPAKPRGGSAATAVPKTSPSRHFTAAPKGPPGVRGPPPSRGGPPRPCLTQGQGSSARGRSEPPRGATAGQPKARGGPTPCPPPARQPHTRSTAPPGPSGRPPAPGALPKVPPRPPAAGGRTPTPRGTGGARGAPSTAASACKAGSPPARLWPPRKTAASSTPR</sequence>
<evidence type="ECO:0000256" key="1">
    <source>
        <dbReference type="SAM" id="MobiDB-lite"/>
    </source>
</evidence>
<dbReference type="AlphaFoldDB" id="A0A6J2FVQ1"/>